<dbReference type="OrthoDB" id="1577640at2759"/>
<protein>
    <recommendedName>
        <fullName evidence="3">Fungal N-terminal domain-containing protein</fullName>
    </recommendedName>
</protein>
<evidence type="ECO:0008006" key="3">
    <source>
        <dbReference type="Google" id="ProtNLM"/>
    </source>
</evidence>
<dbReference type="EMBL" id="LUFC02000339">
    <property type="protein sequence ID" value="KAF4498461.1"/>
    <property type="molecule type" value="Genomic_DNA"/>
</dbReference>
<keyword evidence="2" id="KW-1185">Reference proteome</keyword>
<accession>A0A9P5BB02</accession>
<comment type="caution">
    <text evidence="1">The sequence shown here is derived from an EMBL/GenBank/DDBJ whole genome shotgun (WGS) entry which is preliminary data.</text>
</comment>
<reference evidence="1" key="1">
    <citation type="submission" date="2020-01" db="EMBL/GenBank/DDBJ databases">
        <title>Identification and distribution of gene clusters putatively required for synthesis of sphingolipid metabolism inhibitors in phylogenetically diverse species of the filamentous fungus Fusarium.</title>
        <authorList>
            <person name="Kim H.-S."/>
            <person name="Busman M."/>
            <person name="Brown D.W."/>
            <person name="Divon H."/>
            <person name="Uhlig S."/>
            <person name="Proctor R.H."/>
        </authorList>
    </citation>
    <scope>NUCLEOTIDE SEQUENCE</scope>
    <source>
        <strain evidence="1">NRRL 31653</strain>
    </source>
</reference>
<evidence type="ECO:0000313" key="1">
    <source>
        <dbReference type="EMBL" id="KAF4498461.1"/>
    </source>
</evidence>
<gene>
    <name evidence="1" type="ORF">FAGAP_5366</name>
</gene>
<organism evidence="1 2">
    <name type="scientific">Fusarium agapanthi</name>
    <dbReference type="NCBI Taxonomy" id="1803897"/>
    <lineage>
        <taxon>Eukaryota</taxon>
        <taxon>Fungi</taxon>
        <taxon>Dikarya</taxon>
        <taxon>Ascomycota</taxon>
        <taxon>Pezizomycotina</taxon>
        <taxon>Sordariomycetes</taxon>
        <taxon>Hypocreomycetidae</taxon>
        <taxon>Hypocreales</taxon>
        <taxon>Nectriaceae</taxon>
        <taxon>Fusarium</taxon>
        <taxon>Fusarium fujikuroi species complex</taxon>
    </lineage>
</organism>
<sequence>MGDPLSIASGVAGLVSLGLTVCSGLHTYFSAIKDRKDDLAIVTQNLALFKFHIFAVQSSASKLGHRHSPAIDGLQLSLINCEIQLKYLESLLNELMLAEDPSLAKVIWRRQKLIARYPFNREKLVQLEEYLSRANATLSSFIQALNLDINIHMSDDLEAFKTSLEALDINTQTTLRTITNRLDVIGPKVEPSTLQLLPSRVEDVTASSSNNIFLHQTAAAIAELKTCCLGNERSSQDLTNAHSTPCYLQNAKIEKRLCKKLADMNCTYGASNRKTGNCSASRTYRFWGGLTVSRQGDPCNVVESSPAFQIFTLSPESVFKIFAYDEINLGPDRIAENIIRELRSVYSSGRASPFDVDKEGNNIAFRCVEVTHFPSLQQPRTNNPYRLGWPIADWLLQYDLKLELSLEPFRLSALHGVAALIGCREFECLINRAKIFNLPLQYIPMSELDDARTLLAAISHSEGLCNIPCPCSSGMFSRPLAHVLPAILNYKDSFNSGHFFENVAENIEFVVHSIDLLKLSKCRSEQLYMAKCAIHVLTMMSLEDLEFKGEEWKEILDEGRELIDQLEALDEEFGEAFDRQHVPIAEFLSGYWLTRMEQVIKELNKPLTDDDRYGLLDAGVVLDEDETNGSGYCIEYTEDEV</sequence>
<dbReference type="Proteomes" id="UP000737391">
    <property type="component" value="Unassembled WGS sequence"/>
</dbReference>
<evidence type="ECO:0000313" key="2">
    <source>
        <dbReference type="Proteomes" id="UP000737391"/>
    </source>
</evidence>
<dbReference type="AlphaFoldDB" id="A0A9P5BB02"/>
<name>A0A9P5BB02_9HYPO</name>
<proteinExistence type="predicted"/>